<feature type="compositionally biased region" description="Basic and acidic residues" evidence="1">
    <location>
        <begin position="33"/>
        <end position="42"/>
    </location>
</feature>
<dbReference type="EMBL" id="CM027685">
    <property type="protein sequence ID" value="KAG0527709.1"/>
    <property type="molecule type" value="Genomic_DNA"/>
</dbReference>
<protein>
    <recommendedName>
        <fullName evidence="4">Protein MIZU-KUSSEI 1</fullName>
    </recommendedName>
</protein>
<dbReference type="KEGG" id="sbi:8079554"/>
<sequence length="353" mass="37625">MADLDADANNHDPEHRTRSASSSSEADDVDTDANNHDPEHRTRASSSSSEADDHDAAGKTPIIPLCPSPARHHAGHALEEPPRRKAPHRRSRPVRMFKSMCRSLPLLNPRCGGTMHPGACRIAPASSHPATAPSDSSSLLSQLIAHSSFGGAASSRHRLTGTLFGYRDGRVSLSLQQNARCQPTLVVELALPTHALLRELGAHAGARIVLEVEKRAEHQGGAGDAGAGAHDGNEAIAAVGEGGGAHGFRRHDDEGWVLEEPMWTMFCNGKRVGYAVRRDPTEDDIAVLETLWAVTMGGGVLPGRSDVDGPDGEMAYMRGSFEHTVGSRDSESLYMVGPPGGDCPELAIFFVRL</sequence>
<dbReference type="PANTHER" id="PTHR31696">
    <property type="entry name" value="PROTEIN MIZU-KUSSEI 1"/>
    <property type="match status" value="1"/>
</dbReference>
<dbReference type="OMA" id="WVLEEPM"/>
<dbReference type="Gramene" id="EES11515">
    <property type="protein sequence ID" value="EES11515"/>
    <property type="gene ID" value="SORBI_3006G234400"/>
</dbReference>
<accession>A0A921UDJ3</accession>
<reference evidence="2" key="2">
    <citation type="submission" date="2020-10" db="EMBL/GenBank/DDBJ databases">
        <authorList>
            <person name="Cooper E.A."/>
            <person name="Brenton Z.W."/>
            <person name="Flinn B.S."/>
            <person name="Jenkins J."/>
            <person name="Shu S."/>
            <person name="Flowers D."/>
            <person name="Luo F."/>
            <person name="Wang Y."/>
            <person name="Xia P."/>
            <person name="Barry K."/>
            <person name="Daum C."/>
            <person name="Lipzen A."/>
            <person name="Yoshinaga Y."/>
            <person name="Schmutz J."/>
            <person name="Saski C."/>
            <person name="Vermerris W."/>
            <person name="Kresovich S."/>
        </authorList>
    </citation>
    <scope>NUCLEOTIDE SEQUENCE</scope>
</reference>
<name>A0A921UDJ3_SORBI</name>
<evidence type="ECO:0000256" key="1">
    <source>
        <dbReference type="SAM" id="MobiDB-lite"/>
    </source>
</evidence>
<dbReference type="Pfam" id="PF04759">
    <property type="entry name" value="DUF617"/>
    <property type="match status" value="1"/>
</dbReference>
<feature type="compositionally biased region" description="Basic and acidic residues" evidence="1">
    <location>
        <begin position="8"/>
        <end position="17"/>
    </location>
</feature>
<dbReference type="NCBIfam" id="TIGR01570">
    <property type="entry name" value="A_thal_3588"/>
    <property type="match status" value="1"/>
</dbReference>
<proteinExistence type="predicted"/>
<evidence type="ECO:0000313" key="2">
    <source>
        <dbReference type="EMBL" id="KAG0527709.1"/>
    </source>
</evidence>
<reference evidence="2" key="1">
    <citation type="journal article" date="2019" name="BMC Genomics">
        <title>A new reference genome for Sorghum bicolor reveals high levels of sequence similarity between sweet and grain genotypes: implications for the genetics of sugar metabolism.</title>
        <authorList>
            <person name="Cooper E.A."/>
            <person name="Brenton Z.W."/>
            <person name="Flinn B.S."/>
            <person name="Jenkins J."/>
            <person name="Shu S."/>
            <person name="Flowers D."/>
            <person name="Luo F."/>
            <person name="Wang Y."/>
            <person name="Xia P."/>
            <person name="Barry K."/>
            <person name="Daum C."/>
            <person name="Lipzen A."/>
            <person name="Yoshinaga Y."/>
            <person name="Schmutz J."/>
            <person name="Saski C."/>
            <person name="Vermerris W."/>
            <person name="Kresovich S."/>
        </authorList>
    </citation>
    <scope>NUCLEOTIDE SEQUENCE</scope>
</reference>
<dbReference type="OrthoDB" id="672310at2759"/>
<evidence type="ECO:0000313" key="3">
    <source>
        <dbReference type="Proteomes" id="UP000807115"/>
    </source>
</evidence>
<feature type="compositionally biased region" description="Basic residues" evidence="1">
    <location>
        <begin position="84"/>
        <end position="93"/>
    </location>
</feature>
<dbReference type="Proteomes" id="UP000807115">
    <property type="component" value="Chromosome 6"/>
</dbReference>
<dbReference type="InterPro" id="IPR006460">
    <property type="entry name" value="MIZ1-like_pln"/>
</dbReference>
<comment type="caution">
    <text evidence="2">The sequence shown here is derived from an EMBL/GenBank/DDBJ whole genome shotgun (WGS) entry which is preliminary data.</text>
</comment>
<dbReference type="GO" id="GO:0010274">
    <property type="term" value="P:hydrotropism"/>
    <property type="evidence" value="ECO:0007669"/>
    <property type="project" value="InterPro"/>
</dbReference>
<dbReference type="PANTHER" id="PTHR31696:SF59">
    <property type="entry name" value="OS04G0638800 PROTEIN"/>
    <property type="match status" value="1"/>
</dbReference>
<evidence type="ECO:0008006" key="4">
    <source>
        <dbReference type="Google" id="ProtNLM"/>
    </source>
</evidence>
<feature type="region of interest" description="Disordered" evidence="1">
    <location>
        <begin position="1"/>
        <end position="93"/>
    </location>
</feature>
<organism evidence="2 3">
    <name type="scientific">Sorghum bicolor</name>
    <name type="common">Sorghum</name>
    <name type="synonym">Sorghum vulgare</name>
    <dbReference type="NCBI Taxonomy" id="4558"/>
    <lineage>
        <taxon>Eukaryota</taxon>
        <taxon>Viridiplantae</taxon>
        <taxon>Streptophyta</taxon>
        <taxon>Embryophyta</taxon>
        <taxon>Tracheophyta</taxon>
        <taxon>Spermatophyta</taxon>
        <taxon>Magnoliopsida</taxon>
        <taxon>Liliopsida</taxon>
        <taxon>Poales</taxon>
        <taxon>Poaceae</taxon>
        <taxon>PACMAD clade</taxon>
        <taxon>Panicoideae</taxon>
        <taxon>Andropogonodae</taxon>
        <taxon>Andropogoneae</taxon>
        <taxon>Sorghinae</taxon>
        <taxon>Sorghum</taxon>
    </lineage>
</organism>
<gene>
    <name evidence="2" type="ORF">BDA96_06G256300</name>
</gene>
<dbReference type="AlphaFoldDB" id="A0A921UDJ3"/>